<comment type="caution">
    <text evidence="6">The sequence shown here is derived from an EMBL/GenBank/DDBJ whole genome shotgun (WGS) entry which is preliminary data.</text>
</comment>
<dbReference type="GO" id="GO:0005730">
    <property type="term" value="C:nucleolus"/>
    <property type="evidence" value="ECO:0007669"/>
    <property type="project" value="InterPro"/>
</dbReference>
<dbReference type="GO" id="GO:0044778">
    <property type="term" value="P:meiotic DNA integrity checkpoint signaling"/>
    <property type="evidence" value="ECO:0007669"/>
    <property type="project" value="TreeGrafter"/>
</dbReference>
<dbReference type="GO" id="GO:0006289">
    <property type="term" value="P:nucleotide-excision repair"/>
    <property type="evidence" value="ECO:0007669"/>
    <property type="project" value="TreeGrafter"/>
</dbReference>
<organism evidence="6 7">
    <name type="scientific">Skeletonema marinoi</name>
    <dbReference type="NCBI Taxonomy" id="267567"/>
    <lineage>
        <taxon>Eukaryota</taxon>
        <taxon>Sar</taxon>
        <taxon>Stramenopiles</taxon>
        <taxon>Ochrophyta</taxon>
        <taxon>Bacillariophyta</taxon>
        <taxon>Coscinodiscophyceae</taxon>
        <taxon>Thalassiosirophycidae</taxon>
        <taxon>Thalassiosirales</taxon>
        <taxon>Skeletonemataceae</taxon>
        <taxon>Skeletonema</taxon>
        <taxon>Skeletonema marinoi-dohrnii complex</taxon>
    </lineage>
</organism>
<dbReference type="GO" id="GO:0000724">
    <property type="term" value="P:double-strand break repair via homologous recombination"/>
    <property type="evidence" value="ECO:0007669"/>
    <property type="project" value="TreeGrafter"/>
</dbReference>
<dbReference type="GO" id="GO:0000723">
    <property type="term" value="P:telomere maintenance"/>
    <property type="evidence" value="ECO:0007669"/>
    <property type="project" value="TreeGrafter"/>
</dbReference>
<protein>
    <recommendedName>
        <fullName evidence="4">Checkpoint protein</fullName>
    </recommendedName>
</protein>
<evidence type="ECO:0000313" key="7">
    <source>
        <dbReference type="Proteomes" id="UP001224775"/>
    </source>
</evidence>
<feature type="compositionally biased region" description="Low complexity" evidence="5">
    <location>
        <begin position="146"/>
        <end position="159"/>
    </location>
</feature>
<dbReference type="AlphaFoldDB" id="A0AAD8Y0W1"/>
<proteinExistence type="inferred from homology"/>
<comment type="similarity">
    <text evidence="2 4">Belongs to the HUS1 family.</text>
</comment>
<dbReference type="PANTHER" id="PTHR12900">
    <property type="entry name" value="MITOTIC AND DNA DAMAGE CHECKPOINT PROTEIN HUS1"/>
    <property type="match status" value="1"/>
</dbReference>
<dbReference type="GO" id="GO:0033314">
    <property type="term" value="P:mitotic DNA replication checkpoint signaling"/>
    <property type="evidence" value="ECO:0007669"/>
    <property type="project" value="TreeGrafter"/>
</dbReference>
<comment type="subcellular location">
    <subcellularLocation>
        <location evidence="1">Nucleus</location>
    </subcellularLocation>
</comment>
<dbReference type="GO" id="GO:0030896">
    <property type="term" value="C:checkpoint clamp complex"/>
    <property type="evidence" value="ECO:0007669"/>
    <property type="project" value="InterPro"/>
</dbReference>
<dbReference type="PANTHER" id="PTHR12900:SF0">
    <property type="entry name" value="CHECKPOINT PROTEIN"/>
    <property type="match status" value="1"/>
</dbReference>
<keyword evidence="3" id="KW-0539">Nucleus</keyword>
<dbReference type="Proteomes" id="UP001224775">
    <property type="component" value="Unassembled WGS sequence"/>
</dbReference>
<dbReference type="GO" id="GO:0031573">
    <property type="term" value="P:mitotic intra-S DNA damage checkpoint signaling"/>
    <property type="evidence" value="ECO:0007669"/>
    <property type="project" value="TreeGrafter"/>
</dbReference>
<sequence length="358" mass="38633">MRFKSKLATEHVQLLHNVIVPISRLTGGGGGSIGSGTTIYLDPENLRISSRGGAGSRVDGGSSQLGGAEQGAEGIACFAELIAMNGIFLEHKIESIANNVIVFDVDLVQLRTALAATLQSLGGGGGGDGGGVRSGPLHNSGEDARNSSFSSRNNTSYSSSSTPILVVMKLAKRGGLPCLCLDASCANGTLDVHHAIPVRILRAEEWQHHLPPLVNAPDVQLEFQLDRPLKAVIERLKCISPHIYVDGSMAGELVLRVENDAVSIRTFYDKLIPRIDDQSEQMQQSQETPRCTLKVDSKKLLASLQWQSAMSRGSVSSYIVCMIENEMMVVHVVLNPEDLGFITYYIPVHYISHDDMVD</sequence>
<evidence type="ECO:0000256" key="1">
    <source>
        <dbReference type="ARBA" id="ARBA00004123"/>
    </source>
</evidence>
<evidence type="ECO:0000256" key="4">
    <source>
        <dbReference type="PIRNR" id="PIRNR011312"/>
    </source>
</evidence>
<gene>
    <name evidence="6" type="ORF">QTG54_012782</name>
</gene>
<feature type="region of interest" description="Disordered" evidence="5">
    <location>
        <begin position="125"/>
        <end position="159"/>
    </location>
</feature>
<dbReference type="InterPro" id="IPR007150">
    <property type="entry name" value="HUS1/Mec3"/>
</dbReference>
<dbReference type="PIRSF" id="PIRSF011312">
    <property type="entry name" value="Cell_cycle_HUS1"/>
    <property type="match status" value="1"/>
</dbReference>
<evidence type="ECO:0000313" key="6">
    <source>
        <dbReference type="EMBL" id="KAK1736760.1"/>
    </source>
</evidence>
<accession>A0AAD8Y0W1</accession>
<name>A0AAD8Y0W1_9STRA</name>
<evidence type="ECO:0000256" key="3">
    <source>
        <dbReference type="ARBA" id="ARBA00023242"/>
    </source>
</evidence>
<dbReference type="Gene3D" id="3.70.10.10">
    <property type="match status" value="1"/>
</dbReference>
<evidence type="ECO:0000256" key="5">
    <source>
        <dbReference type="SAM" id="MobiDB-lite"/>
    </source>
</evidence>
<dbReference type="InterPro" id="IPR016580">
    <property type="entry name" value="HUS1"/>
</dbReference>
<keyword evidence="7" id="KW-1185">Reference proteome</keyword>
<dbReference type="Pfam" id="PF04005">
    <property type="entry name" value="Hus1"/>
    <property type="match status" value="1"/>
</dbReference>
<dbReference type="GO" id="GO:0035861">
    <property type="term" value="C:site of double-strand break"/>
    <property type="evidence" value="ECO:0007669"/>
    <property type="project" value="TreeGrafter"/>
</dbReference>
<reference evidence="6" key="1">
    <citation type="submission" date="2023-06" db="EMBL/GenBank/DDBJ databases">
        <title>Survivors Of The Sea: Transcriptome response of Skeletonema marinoi to long-term dormancy.</title>
        <authorList>
            <person name="Pinder M.I.M."/>
            <person name="Kourtchenko O."/>
            <person name="Robertson E.K."/>
            <person name="Larsson T."/>
            <person name="Maumus F."/>
            <person name="Osuna-Cruz C.M."/>
            <person name="Vancaester E."/>
            <person name="Stenow R."/>
            <person name="Vandepoele K."/>
            <person name="Ploug H."/>
            <person name="Bruchert V."/>
            <person name="Godhe A."/>
            <person name="Topel M."/>
        </authorList>
    </citation>
    <scope>NUCLEOTIDE SEQUENCE</scope>
    <source>
        <strain evidence="6">R05AC</strain>
    </source>
</reference>
<dbReference type="EMBL" id="JATAAI010000028">
    <property type="protein sequence ID" value="KAK1736760.1"/>
    <property type="molecule type" value="Genomic_DNA"/>
</dbReference>
<evidence type="ECO:0000256" key="2">
    <source>
        <dbReference type="ARBA" id="ARBA00005563"/>
    </source>
</evidence>